<reference evidence="3 4" key="1">
    <citation type="submission" date="2018-01" db="EMBL/GenBank/DDBJ databases">
        <title>Harnessing the power of phylogenomics to disentangle the directionality and signatures of interkingdom host jumping in the parasitic fungal genus Tolypocladium.</title>
        <authorList>
            <person name="Quandt C.A."/>
            <person name="Patterson W."/>
            <person name="Spatafora J.W."/>
        </authorList>
    </citation>
    <scope>NUCLEOTIDE SEQUENCE [LARGE SCALE GENOMIC DNA]</scope>
    <source>
        <strain evidence="3 4">NRBC 100945</strain>
    </source>
</reference>
<evidence type="ECO:0000256" key="1">
    <source>
        <dbReference type="SAM" id="SignalP"/>
    </source>
</evidence>
<dbReference type="Pfam" id="PF01593">
    <property type="entry name" value="Amino_oxidase"/>
    <property type="match status" value="1"/>
</dbReference>
<protein>
    <submittedName>
        <fullName evidence="3">L-amino acid oxidase protein</fullName>
    </submittedName>
</protein>
<dbReference type="GO" id="GO:0001716">
    <property type="term" value="F:L-amino-acid oxidase activity"/>
    <property type="evidence" value="ECO:0007669"/>
    <property type="project" value="TreeGrafter"/>
</dbReference>
<feature type="chain" id="PRO_5015392281" evidence="1">
    <location>
        <begin position="22"/>
        <end position="688"/>
    </location>
</feature>
<evidence type="ECO:0000259" key="2">
    <source>
        <dbReference type="Pfam" id="PF01593"/>
    </source>
</evidence>
<dbReference type="OrthoDB" id="7777654at2759"/>
<dbReference type="GO" id="GO:0009063">
    <property type="term" value="P:amino acid catabolic process"/>
    <property type="evidence" value="ECO:0007669"/>
    <property type="project" value="TreeGrafter"/>
</dbReference>
<dbReference type="Gene3D" id="1.20.1440.240">
    <property type="match status" value="1"/>
</dbReference>
<accession>A0A2S4LAR1</accession>
<dbReference type="InterPro" id="IPR002937">
    <property type="entry name" value="Amino_oxidase"/>
</dbReference>
<feature type="domain" description="Amine oxidase" evidence="2">
    <location>
        <begin position="184"/>
        <end position="660"/>
    </location>
</feature>
<keyword evidence="1" id="KW-0732">Signal</keyword>
<keyword evidence="4" id="KW-1185">Reference proteome</keyword>
<dbReference type="Gene3D" id="3.90.660.10">
    <property type="match status" value="1"/>
</dbReference>
<feature type="signal peptide" evidence="1">
    <location>
        <begin position="1"/>
        <end position="21"/>
    </location>
</feature>
<name>A0A2S4LAR1_9HYPO</name>
<dbReference type="AlphaFoldDB" id="A0A2S4LAR1"/>
<evidence type="ECO:0000313" key="4">
    <source>
        <dbReference type="Proteomes" id="UP000237481"/>
    </source>
</evidence>
<dbReference type="PANTHER" id="PTHR10742">
    <property type="entry name" value="FLAVIN MONOAMINE OXIDASE"/>
    <property type="match status" value="1"/>
</dbReference>
<dbReference type="Proteomes" id="UP000237481">
    <property type="component" value="Unassembled WGS sequence"/>
</dbReference>
<organism evidence="3 4">
    <name type="scientific">Tolypocladium paradoxum</name>
    <dbReference type="NCBI Taxonomy" id="94208"/>
    <lineage>
        <taxon>Eukaryota</taxon>
        <taxon>Fungi</taxon>
        <taxon>Dikarya</taxon>
        <taxon>Ascomycota</taxon>
        <taxon>Pezizomycotina</taxon>
        <taxon>Sordariomycetes</taxon>
        <taxon>Hypocreomycetidae</taxon>
        <taxon>Hypocreales</taxon>
        <taxon>Ophiocordycipitaceae</taxon>
        <taxon>Tolypocladium</taxon>
    </lineage>
</organism>
<comment type="caution">
    <text evidence="3">The sequence shown here is derived from an EMBL/GenBank/DDBJ whole genome shotgun (WGS) entry which is preliminary data.</text>
</comment>
<dbReference type="InterPro" id="IPR036188">
    <property type="entry name" value="FAD/NAD-bd_sf"/>
</dbReference>
<dbReference type="Gene3D" id="3.50.50.60">
    <property type="entry name" value="FAD/NAD(P)-binding domain"/>
    <property type="match status" value="1"/>
</dbReference>
<dbReference type="EMBL" id="PKSG01000034">
    <property type="protein sequence ID" value="POR39496.1"/>
    <property type="molecule type" value="Genomic_DNA"/>
</dbReference>
<dbReference type="STRING" id="94208.A0A2S4LAR1"/>
<gene>
    <name evidence="3" type="ORF">TPAR_00282</name>
</gene>
<proteinExistence type="predicted"/>
<dbReference type="InterPro" id="IPR050281">
    <property type="entry name" value="Flavin_monoamine_oxidase"/>
</dbReference>
<sequence>MPSHIAAFIAAAAALCRLCAAEPVSRQSIVFQGPFEVEQGGLSNIHVEYNGALNGELAIVYGSCDVASEAEAHHEVGRTHIGSHPFAKRHVEWEKQRPTKFVWLTPSDISSGCLHAFVEGGLVGRSDKVHIKERKLNRRATFADVADPMGPWFDGVAYLEQKQPNDIFVAASKNKTFGILGAGIAGLATSLMLDSVGIHNWKIIESSNRLGGRMMTTYLNGTGPADHQYHELGPMRFPHSITDPDTNETFPIMDQRMVYQLADALNELNVGNDALQIKFIPWIQRSDNTPLTTTKRRPDGTFPGRTELAKNPLYADKVAYSNATAVAEAEKALEDFKGLTPERVKFYATNVFQAHKQAVQEGLLDFSEVEYLRYVMKTDINVTDEVTSTAIVWPMWEFETVYFMANEWRTIDGGLSRMPAAFENLVKDRILFNSKVYSVKHNECNDTLTLSYRPVGSDPRKVQPRTEQFDYVFNSVPFNLLRFWELPPYSSLMRRAIDRQVFDGAVKVAIQYKTRFWEHLEYPIYSGCGRVNMPLIGQICYPPWDINSTGPGVIMASYISSYDARVACAMSDEEHIAYVQKAMVDIHGAVAEENWTGNWDRHCWEHDEHHAGSWSVPIVPQQQLYLPAFFRTEFNTVFIGEHTSYTHSWVFSALESAARGTVQMLLDLGLVDEAKQVTQTWMARWIKV</sequence>
<dbReference type="PANTHER" id="PTHR10742:SF382">
    <property type="entry name" value="AMINE OXIDASE DOMAIN-CONTAINING PROTEIN"/>
    <property type="match status" value="1"/>
</dbReference>
<dbReference type="SUPFAM" id="SSF54373">
    <property type="entry name" value="FAD-linked reductases, C-terminal domain"/>
    <property type="match status" value="1"/>
</dbReference>
<dbReference type="SUPFAM" id="SSF51905">
    <property type="entry name" value="FAD/NAD(P)-binding domain"/>
    <property type="match status" value="1"/>
</dbReference>
<evidence type="ECO:0000313" key="3">
    <source>
        <dbReference type="EMBL" id="POR39496.1"/>
    </source>
</evidence>